<feature type="transmembrane region" description="Helical" evidence="7">
    <location>
        <begin position="9"/>
        <end position="33"/>
    </location>
</feature>
<dbReference type="Pfam" id="PF04138">
    <property type="entry name" value="GtrA_DPMS_TM"/>
    <property type="match status" value="1"/>
</dbReference>
<evidence type="ECO:0000259" key="8">
    <source>
        <dbReference type="Pfam" id="PF04138"/>
    </source>
</evidence>
<name>A0A3B0FP96_PSEPS</name>
<comment type="caution">
    <text evidence="9">The sequence shown here is derived from an EMBL/GenBank/DDBJ whole genome shotgun (WGS) entry which is preliminary data.</text>
</comment>
<comment type="similarity">
    <text evidence="2">Belongs to the GtrA family.</text>
</comment>
<proteinExistence type="inferred from homology"/>
<dbReference type="PANTHER" id="PTHR38459">
    <property type="entry name" value="PROPHAGE BACTOPRENOL-LINKED GLUCOSE TRANSLOCASE HOMOLOG"/>
    <property type="match status" value="1"/>
</dbReference>
<dbReference type="Proteomes" id="UP000273159">
    <property type="component" value="Unassembled WGS sequence"/>
</dbReference>
<feature type="transmembrane region" description="Helical" evidence="7">
    <location>
        <begin position="72"/>
        <end position="96"/>
    </location>
</feature>
<feature type="transmembrane region" description="Helical" evidence="7">
    <location>
        <begin position="102"/>
        <end position="119"/>
    </location>
</feature>
<evidence type="ECO:0000256" key="4">
    <source>
        <dbReference type="ARBA" id="ARBA00022989"/>
    </source>
</evidence>
<reference evidence="10" key="2">
    <citation type="submission" date="2018-10" db="EMBL/GenBank/DDBJ databases">
        <authorList>
            <person name="Wang Y."/>
            <person name="Wang J."/>
            <person name="Yang X."/>
            <person name="Wang Z."/>
            <person name="Huang Y."/>
        </authorList>
    </citation>
    <scope>NUCLEOTIDE SEQUENCE [LARGE SCALE GENOMIC DNA]</scope>
    <source>
        <strain evidence="10">J015</strain>
    </source>
</reference>
<reference evidence="9 10" key="1">
    <citation type="submission" date="2018-10" db="EMBL/GenBank/DDBJ databases">
        <title>Genome-guide identification and characterization of bacteria that degrade polycyclic aromatic hydrocarbons and resist hexavalent chromium simultaneously.</title>
        <authorList>
            <person name="Feng H."/>
        </authorList>
    </citation>
    <scope>NUCLEOTIDE SEQUENCE [LARGE SCALE GENOMIC DNA]</scope>
    <source>
        <strain evidence="9 10">J015</strain>
    </source>
</reference>
<dbReference type="InterPro" id="IPR007267">
    <property type="entry name" value="GtrA_DPMS_TM"/>
</dbReference>
<sequence>MKVVKDQRVAFLLVGGANTAFSTGLFIALALALPRMPSFVLLTASWTVSLVAVFFVYRRLVFRVKGHVWLDLARFALVNLTSLLINIGLLSLFADILGFPRIPTQLAITFLSVIISYFGHRHFSFRRKNSPGSKPTAAIHNTKEEETA</sequence>
<evidence type="ECO:0000256" key="7">
    <source>
        <dbReference type="SAM" id="Phobius"/>
    </source>
</evidence>
<evidence type="ECO:0000313" key="9">
    <source>
        <dbReference type="EMBL" id="RKO26744.1"/>
    </source>
</evidence>
<evidence type="ECO:0000256" key="3">
    <source>
        <dbReference type="ARBA" id="ARBA00022692"/>
    </source>
</evidence>
<protein>
    <submittedName>
        <fullName evidence="9">GtrA family protein</fullName>
    </submittedName>
</protein>
<accession>A0A3B0FP96</accession>
<dbReference type="GO" id="GO:0000271">
    <property type="term" value="P:polysaccharide biosynthetic process"/>
    <property type="evidence" value="ECO:0007669"/>
    <property type="project" value="InterPro"/>
</dbReference>
<evidence type="ECO:0000256" key="5">
    <source>
        <dbReference type="ARBA" id="ARBA00023136"/>
    </source>
</evidence>
<gene>
    <name evidence="9" type="ORF">D7Z96_02915</name>
</gene>
<evidence type="ECO:0000256" key="2">
    <source>
        <dbReference type="ARBA" id="ARBA00009399"/>
    </source>
</evidence>
<dbReference type="PANTHER" id="PTHR38459:SF1">
    <property type="entry name" value="PROPHAGE BACTOPRENOL-LINKED GLUCOSE TRANSLOCASE HOMOLOG"/>
    <property type="match status" value="1"/>
</dbReference>
<organism evidence="9 10">
    <name type="scientific">Pseudarthrobacter phenanthrenivorans</name>
    <name type="common">Arthrobacter phenanthrenivorans</name>
    <dbReference type="NCBI Taxonomy" id="361575"/>
    <lineage>
        <taxon>Bacteria</taxon>
        <taxon>Bacillati</taxon>
        <taxon>Actinomycetota</taxon>
        <taxon>Actinomycetes</taxon>
        <taxon>Micrococcales</taxon>
        <taxon>Micrococcaceae</taxon>
        <taxon>Pseudarthrobacter</taxon>
    </lineage>
</organism>
<dbReference type="AlphaFoldDB" id="A0A3B0FP96"/>
<dbReference type="EMBL" id="RBNH01000002">
    <property type="protein sequence ID" value="RKO26744.1"/>
    <property type="molecule type" value="Genomic_DNA"/>
</dbReference>
<evidence type="ECO:0000313" key="10">
    <source>
        <dbReference type="Proteomes" id="UP000273159"/>
    </source>
</evidence>
<feature type="transmembrane region" description="Helical" evidence="7">
    <location>
        <begin position="39"/>
        <end position="60"/>
    </location>
</feature>
<keyword evidence="4 7" id="KW-1133">Transmembrane helix</keyword>
<keyword evidence="3 7" id="KW-0812">Transmembrane</keyword>
<dbReference type="InterPro" id="IPR051401">
    <property type="entry name" value="GtrA_CellWall_Glycosyl"/>
</dbReference>
<feature type="region of interest" description="Disordered" evidence="6">
    <location>
        <begin position="127"/>
        <end position="148"/>
    </location>
</feature>
<feature type="domain" description="GtrA/DPMS transmembrane" evidence="8">
    <location>
        <begin position="11"/>
        <end position="125"/>
    </location>
</feature>
<evidence type="ECO:0000256" key="6">
    <source>
        <dbReference type="SAM" id="MobiDB-lite"/>
    </source>
</evidence>
<keyword evidence="5 7" id="KW-0472">Membrane</keyword>
<dbReference type="GO" id="GO:0005886">
    <property type="term" value="C:plasma membrane"/>
    <property type="evidence" value="ECO:0007669"/>
    <property type="project" value="TreeGrafter"/>
</dbReference>
<comment type="subcellular location">
    <subcellularLocation>
        <location evidence="1">Membrane</location>
        <topology evidence="1">Multi-pass membrane protein</topology>
    </subcellularLocation>
</comment>
<evidence type="ECO:0000256" key="1">
    <source>
        <dbReference type="ARBA" id="ARBA00004141"/>
    </source>
</evidence>